<sequence length="78" mass="8946">MGPSIPNDNGKVVLIKNDVPETIIDVEAKGFLAEQLEVEYDNKSEDESEDMYEEEYEEKFVDESGEEPKDNVDFEDEP</sequence>
<evidence type="ECO:0000256" key="1">
    <source>
        <dbReference type="SAM" id="MobiDB-lite"/>
    </source>
</evidence>
<reference evidence="2 3" key="2">
    <citation type="journal article" date="2017" name="Genome Biol.">
        <title>New reference genome sequences of hot pepper reveal the massive evolution of plant disease-resistance genes by retroduplication.</title>
        <authorList>
            <person name="Kim S."/>
            <person name="Park J."/>
            <person name="Yeom S.I."/>
            <person name="Kim Y.M."/>
            <person name="Seo E."/>
            <person name="Kim K.T."/>
            <person name="Kim M.S."/>
            <person name="Lee J.M."/>
            <person name="Cheong K."/>
            <person name="Shin H.S."/>
            <person name="Kim S.B."/>
            <person name="Han K."/>
            <person name="Lee J."/>
            <person name="Park M."/>
            <person name="Lee H.A."/>
            <person name="Lee H.Y."/>
            <person name="Lee Y."/>
            <person name="Oh S."/>
            <person name="Lee J.H."/>
            <person name="Choi E."/>
            <person name="Choi E."/>
            <person name="Lee S.E."/>
            <person name="Jeon J."/>
            <person name="Kim H."/>
            <person name="Choi G."/>
            <person name="Song H."/>
            <person name="Lee J."/>
            <person name="Lee S.C."/>
            <person name="Kwon J.K."/>
            <person name="Lee H.Y."/>
            <person name="Koo N."/>
            <person name="Hong Y."/>
            <person name="Kim R.W."/>
            <person name="Kang W.H."/>
            <person name="Huh J.H."/>
            <person name="Kang B.C."/>
            <person name="Yang T.J."/>
            <person name="Lee Y.H."/>
            <person name="Bennetzen J.L."/>
            <person name="Choi D."/>
        </authorList>
    </citation>
    <scope>NUCLEOTIDE SEQUENCE [LARGE SCALE GENOMIC DNA]</scope>
    <source>
        <strain evidence="3">cv. CM334</strain>
    </source>
</reference>
<evidence type="ECO:0000313" key="2">
    <source>
        <dbReference type="EMBL" id="PHT75851.1"/>
    </source>
</evidence>
<name>A0A2G2Z1S2_CAPAN</name>
<accession>A0A2G2Z1S2</accession>
<dbReference type="EMBL" id="AYRZ02000007">
    <property type="protein sequence ID" value="PHT75851.1"/>
    <property type="molecule type" value="Genomic_DNA"/>
</dbReference>
<comment type="caution">
    <text evidence="2">The sequence shown here is derived from an EMBL/GenBank/DDBJ whole genome shotgun (WGS) entry which is preliminary data.</text>
</comment>
<dbReference type="Gramene" id="PHT75851">
    <property type="protein sequence ID" value="PHT75851"/>
    <property type="gene ID" value="T459_19373"/>
</dbReference>
<reference evidence="2 3" key="1">
    <citation type="journal article" date="2014" name="Nat. Genet.">
        <title>Genome sequence of the hot pepper provides insights into the evolution of pungency in Capsicum species.</title>
        <authorList>
            <person name="Kim S."/>
            <person name="Park M."/>
            <person name="Yeom S.I."/>
            <person name="Kim Y.M."/>
            <person name="Lee J.M."/>
            <person name="Lee H.A."/>
            <person name="Seo E."/>
            <person name="Choi J."/>
            <person name="Cheong K."/>
            <person name="Kim K.T."/>
            <person name="Jung K."/>
            <person name="Lee G.W."/>
            <person name="Oh S.K."/>
            <person name="Bae C."/>
            <person name="Kim S.B."/>
            <person name="Lee H.Y."/>
            <person name="Kim S.Y."/>
            <person name="Kim M.S."/>
            <person name="Kang B.C."/>
            <person name="Jo Y.D."/>
            <person name="Yang H.B."/>
            <person name="Jeong H.J."/>
            <person name="Kang W.H."/>
            <person name="Kwon J.K."/>
            <person name="Shin C."/>
            <person name="Lim J.Y."/>
            <person name="Park J.H."/>
            <person name="Huh J.H."/>
            <person name="Kim J.S."/>
            <person name="Kim B.D."/>
            <person name="Cohen O."/>
            <person name="Paran I."/>
            <person name="Suh M.C."/>
            <person name="Lee S.B."/>
            <person name="Kim Y.K."/>
            <person name="Shin Y."/>
            <person name="Noh S.J."/>
            <person name="Park J."/>
            <person name="Seo Y.S."/>
            <person name="Kwon S.Y."/>
            <person name="Kim H.A."/>
            <person name="Park J.M."/>
            <person name="Kim H.J."/>
            <person name="Choi S.B."/>
            <person name="Bosland P.W."/>
            <person name="Reeves G."/>
            <person name="Jo S.H."/>
            <person name="Lee B.W."/>
            <person name="Cho H.T."/>
            <person name="Choi H.S."/>
            <person name="Lee M.S."/>
            <person name="Yu Y."/>
            <person name="Do Choi Y."/>
            <person name="Park B.S."/>
            <person name="van Deynze A."/>
            <person name="Ashrafi H."/>
            <person name="Hill T."/>
            <person name="Kim W.T."/>
            <person name="Pai H.S."/>
            <person name="Ahn H.K."/>
            <person name="Yeam I."/>
            <person name="Giovannoni J.J."/>
            <person name="Rose J.K."/>
            <person name="Sorensen I."/>
            <person name="Lee S.J."/>
            <person name="Kim R.W."/>
            <person name="Choi I.Y."/>
            <person name="Choi B.S."/>
            <person name="Lim J.S."/>
            <person name="Lee Y.H."/>
            <person name="Choi D."/>
        </authorList>
    </citation>
    <scope>NUCLEOTIDE SEQUENCE [LARGE SCALE GENOMIC DNA]</scope>
    <source>
        <strain evidence="3">cv. CM334</strain>
    </source>
</reference>
<feature type="compositionally biased region" description="Basic and acidic residues" evidence="1">
    <location>
        <begin position="58"/>
        <end position="72"/>
    </location>
</feature>
<keyword evidence="3" id="KW-1185">Reference proteome</keyword>
<protein>
    <submittedName>
        <fullName evidence="2">Uncharacterized protein</fullName>
    </submittedName>
</protein>
<feature type="region of interest" description="Disordered" evidence="1">
    <location>
        <begin position="40"/>
        <end position="78"/>
    </location>
</feature>
<feature type="compositionally biased region" description="Acidic residues" evidence="1">
    <location>
        <begin position="46"/>
        <end position="57"/>
    </location>
</feature>
<dbReference type="AlphaFoldDB" id="A0A2G2Z1S2"/>
<dbReference type="Proteomes" id="UP000222542">
    <property type="component" value="Unassembled WGS sequence"/>
</dbReference>
<organism evidence="2 3">
    <name type="scientific">Capsicum annuum</name>
    <name type="common">Capsicum pepper</name>
    <dbReference type="NCBI Taxonomy" id="4072"/>
    <lineage>
        <taxon>Eukaryota</taxon>
        <taxon>Viridiplantae</taxon>
        <taxon>Streptophyta</taxon>
        <taxon>Embryophyta</taxon>
        <taxon>Tracheophyta</taxon>
        <taxon>Spermatophyta</taxon>
        <taxon>Magnoliopsida</taxon>
        <taxon>eudicotyledons</taxon>
        <taxon>Gunneridae</taxon>
        <taxon>Pentapetalae</taxon>
        <taxon>asterids</taxon>
        <taxon>lamiids</taxon>
        <taxon>Solanales</taxon>
        <taxon>Solanaceae</taxon>
        <taxon>Solanoideae</taxon>
        <taxon>Capsiceae</taxon>
        <taxon>Capsicum</taxon>
    </lineage>
</organism>
<dbReference type="OMA" id="FEDECAD"/>
<proteinExistence type="predicted"/>
<evidence type="ECO:0000313" key="3">
    <source>
        <dbReference type="Proteomes" id="UP000222542"/>
    </source>
</evidence>
<gene>
    <name evidence="2" type="ORF">T459_19373</name>
</gene>